<gene>
    <name evidence="2" type="ORF">K0T92_23505</name>
</gene>
<organism evidence="2 3">
    <name type="scientific">Paenibacillus oenotherae</name>
    <dbReference type="NCBI Taxonomy" id="1435645"/>
    <lineage>
        <taxon>Bacteria</taxon>
        <taxon>Bacillati</taxon>
        <taxon>Bacillota</taxon>
        <taxon>Bacilli</taxon>
        <taxon>Bacillales</taxon>
        <taxon>Paenibacillaceae</taxon>
        <taxon>Paenibacillus</taxon>
    </lineage>
</organism>
<dbReference type="InterPro" id="IPR052022">
    <property type="entry name" value="26kDa_periplasmic_antigen"/>
</dbReference>
<feature type="transmembrane region" description="Helical" evidence="1">
    <location>
        <begin position="25"/>
        <end position="44"/>
    </location>
</feature>
<evidence type="ECO:0000313" key="2">
    <source>
        <dbReference type="EMBL" id="MBW7477686.1"/>
    </source>
</evidence>
<accession>A0ABS7DCR6</accession>
<reference evidence="2 3" key="1">
    <citation type="submission" date="2021-07" db="EMBL/GenBank/DDBJ databases">
        <title>Paenibacillus radiodurans sp. nov., isolated from the southeastern edge of Tengger Desert.</title>
        <authorList>
            <person name="Zhang G."/>
        </authorList>
    </citation>
    <scope>NUCLEOTIDE SEQUENCE [LARGE SCALE GENOMIC DNA]</scope>
    <source>
        <strain evidence="2 3">DT7-4</strain>
    </source>
</reference>
<dbReference type="EMBL" id="JAHZIJ010000029">
    <property type="protein sequence ID" value="MBW7477686.1"/>
    <property type="molecule type" value="Genomic_DNA"/>
</dbReference>
<evidence type="ECO:0000256" key="1">
    <source>
        <dbReference type="SAM" id="Phobius"/>
    </source>
</evidence>
<keyword evidence="1" id="KW-0812">Transmembrane</keyword>
<keyword evidence="3" id="KW-1185">Reference proteome</keyword>
<dbReference type="PANTHER" id="PTHR34387">
    <property type="entry name" value="SLR1258 PROTEIN"/>
    <property type="match status" value="1"/>
</dbReference>
<dbReference type="Pfam" id="PF04402">
    <property type="entry name" value="SIMPL"/>
    <property type="match status" value="1"/>
</dbReference>
<name>A0ABS7DCR6_9BACL</name>
<keyword evidence="1" id="KW-0472">Membrane</keyword>
<dbReference type="RefSeq" id="WP_219875069.1">
    <property type="nucleotide sequence ID" value="NZ_JAHZIJ010000029.1"/>
</dbReference>
<dbReference type="Proteomes" id="UP000812277">
    <property type="component" value="Unassembled WGS sequence"/>
</dbReference>
<proteinExistence type="predicted"/>
<sequence length="274" mass="28785">MTDNKITNSISTEGKNSKGARKRSMLLIVPALAVAIGIGAVLGASGGKAEVYALDATASVQKGLITVSGNGELRAAPDVAYVQVAVETRAATAKDAQSKNATQFAGLKKVLFEKYKMAAKDVQSTGISVQPEHQYNNKDGTSKIVGYISTHSIRITTRDLEGTGTLLDDLSTAGANRVDGIQFDTEKQDQYELQALEKAMANAKLKAETLAKAAGRQLKGVVNIAQSNVSNGPIPYYGNYAMKSEAAADSAGSTSVQTGEITLSTDVTVVYEME</sequence>
<evidence type="ECO:0000313" key="3">
    <source>
        <dbReference type="Proteomes" id="UP000812277"/>
    </source>
</evidence>
<protein>
    <submittedName>
        <fullName evidence="2">SIMPL domain-containing protein</fullName>
    </submittedName>
</protein>
<dbReference type="Gene3D" id="3.30.110.170">
    <property type="entry name" value="Protein of unknown function (DUF541), domain 1"/>
    <property type="match status" value="1"/>
</dbReference>
<dbReference type="InterPro" id="IPR007497">
    <property type="entry name" value="SIMPL/DUF541"/>
</dbReference>
<keyword evidence="1" id="KW-1133">Transmembrane helix</keyword>
<dbReference type="Gene3D" id="3.30.70.2970">
    <property type="entry name" value="Protein of unknown function (DUF541), domain 2"/>
    <property type="match status" value="1"/>
</dbReference>
<comment type="caution">
    <text evidence="2">The sequence shown here is derived from an EMBL/GenBank/DDBJ whole genome shotgun (WGS) entry which is preliminary data.</text>
</comment>
<dbReference type="PANTHER" id="PTHR34387:SF1">
    <property type="entry name" value="PERIPLASMIC IMMUNOGENIC PROTEIN"/>
    <property type="match status" value="1"/>
</dbReference>